<dbReference type="GeneID" id="101861740"/>
<gene>
    <name evidence="3" type="primary">LOC101861740</name>
</gene>
<organism evidence="2 3">
    <name type="scientific">Aplysia californica</name>
    <name type="common">California sea hare</name>
    <dbReference type="NCBI Taxonomy" id="6500"/>
    <lineage>
        <taxon>Eukaryota</taxon>
        <taxon>Metazoa</taxon>
        <taxon>Spiralia</taxon>
        <taxon>Lophotrochozoa</taxon>
        <taxon>Mollusca</taxon>
        <taxon>Gastropoda</taxon>
        <taxon>Heterobranchia</taxon>
        <taxon>Euthyneura</taxon>
        <taxon>Tectipleura</taxon>
        <taxon>Aplysiida</taxon>
        <taxon>Aplysioidea</taxon>
        <taxon>Aplysiidae</taxon>
        <taxon>Aplysia</taxon>
    </lineage>
</organism>
<feature type="compositionally biased region" description="Basic and acidic residues" evidence="1">
    <location>
        <begin position="1005"/>
        <end position="1015"/>
    </location>
</feature>
<evidence type="ECO:0000256" key="1">
    <source>
        <dbReference type="SAM" id="MobiDB-lite"/>
    </source>
</evidence>
<feature type="compositionally biased region" description="Low complexity" evidence="1">
    <location>
        <begin position="635"/>
        <end position="649"/>
    </location>
</feature>
<reference evidence="3" key="1">
    <citation type="submission" date="2025-08" db="UniProtKB">
        <authorList>
            <consortium name="RefSeq"/>
        </authorList>
    </citation>
    <scope>IDENTIFICATION</scope>
</reference>
<feature type="region of interest" description="Disordered" evidence="1">
    <location>
        <begin position="106"/>
        <end position="186"/>
    </location>
</feature>
<feature type="compositionally biased region" description="Basic and acidic residues" evidence="1">
    <location>
        <begin position="1434"/>
        <end position="1449"/>
    </location>
</feature>
<feature type="compositionally biased region" description="Basic and acidic residues" evidence="1">
    <location>
        <begin position="1090"/>
        <end position="1105"/>
    </location>
</feature>
<feature type="compositionally biased region" description="Basic and acidic residues" evidence="1">
    <location>
        <begin position="1527"/>
        <end position="1539"/>
    </location>
</feature>
<feature type="region of interest" description="Disordered" evidence="1">
    <location>
        <begin position="731"/>
        <end position="770"/>
    </location>
</feature>
<sequence length="1707" mass="190120">MKVDGTAGTERTIVKTSKVKTMKRRPESSRPKAQLRQSKLRILGKSPLFHRLPSGLLKKPKAVPLRSDLIGSTKTPNALPGIGNVVASHAKQTVDGSALETAVKSNTQDLARGKQVRRKGLRKRGGVGKGQPGKQVGKGLPGKQVGKGLPGKQSNPDGREKKSRRLKDHREVGYINGKSGSGGKKIGGSVLNDVHITAAGGQGKKLNYFKALDEKPSAFDWKEEGKMQRSTTMQRPHESEKIQNDKYVTKATSPVNNKKNVFRGKIRKRKLGAAATEITKKSGDVADSGKGTEKTAIFYQEKHQKAVVQSSSPFKPNQNVNGLRWFYKVNPIQPQSEKLRGKFPLKKGIQTRRRVKAVTFGSNLSSLVHKGGVKSSRARRGHRKFMEGSSDVTNKLNGGKSDENAQHGDESASGKGVGDHEEAIVDFRATRKPAQPSEKSEESSAPADKNTSNTQDSKFSNKNGSDGGYHVTRFTTLKSKASPMKSSTDSQRPEVQFRSASSNVRSLGAQNPDQSAGKILSLHAKGGAKGKKGLRRRGQNTVSAMQLEDKPRKWYEVPELDAGISKTNILDENGKLIPSYSAEKKKKETEEKETEKEEEKDEEGKTKLVIKLNPSNSAEKEKKNKEKKEEEETSRSTMTTMTTRESMNSKTMTKGKPITASSDTIISSKSSETTTGVHHNGSAIQSANGNKVKSLSISREKLDSSPQAPIFPPTTRASVVIRRPVVSGAKQPWWTPRKVGTDDNKDNSNSNNNNNNSSNNNNDDGDQRYPYDGLAYEKVTRPHLVQASSNKTSDLSETETNTTTHQANYEHIYSGSETNNADDSDNLIDVNDENKYGKYQKSKSDSVQAPIKLNRTENLNDKHNENGVKVEANKNILLGFKKSAKPRAQSYRSHLSISPFKPREERTMKRFRKTKRGKSEGAIIDREIHRLLDHTSELKTVNPDIKERDVKKIKKMLTNSTVVSEIKSRIEEEIQKSSSPKSKMMATSRAPWYSKTPLVQTHSQRWYDRPVDTPHETSGVDSRIEKKTPRGQKKQRAENTVKQGNSLDPEWQQPRKGKDTPPEGREEYLTGKGLMEQDRRKVKKKNQPKIAEKKSLSEGGKEKNEQQTFGPWWENTESQEQTTSGPHDYPRRKSMVNEGHSRADRKTSGHRNKNTNRENSEKYSAHIQTSDITRAAATLRPSPIQQKDKPIYVATQKVTESKSDKENAREDIVRGNVTPKKVQALSKAGDKSKKVSSDSTKKVVSGTTNTGTGRVGLDRHGYKKGPLRGSMKQTRKWYDAPPPTTTATTVGGARDVKEGKRGMGEDRRGAGMTPHVLEHRVGQNQRGVSKVGRDAGNTAGVKTARRDGDKQRRMSAQQNPENPPDVNVKRGPNRGRGKENTRGVQKEKSIENSRDISNRRGIEKENTRDTQSRRGAENRIYRANTRSSLTQRGGKNERDRGNVRDKQMPLDKQVSSGGENGHNEPNIRRDKHKSPGGGNSHTLEEKANTKWYDAILADRGIPADSTKTNKESTINQAARNLRQQQKKSSEQPQERETALSKKNSSGRKEEDRKTPADEYAHFQESRLTDPQTHRRSRFEDRRNQNRPGKERRKNNNTFTKQSGDREKESLQQRHDIGGRRDRKDSYLSSEETFSKTKFVTSQSGSLEETKSRQGGSKETSRVRGTDRARGRSQSRDVTSDTSHPLSGNGRAQKGHTCQGDVPFRINP</sequence>
<feature type="compositionally biased region" description="Basic and acidic residues" evidence="1">
    <location>
        <begin position="1658"/>
        <end position="1678"/>
    </location>
</feature>
<feature type="compositionally biased region" description="Low complexity" evidence="1">
    <location>
        <begin position="132"/>
        <end position="152"/>
    </location>
</feature>
<feature type="compositionally biased region" description="Low complexity" evidence="1">
    <location>
        <begin position="658"/>
        <end position="675"/>
    </location>
</feature>
<keyword evidence="2" id="KW-1185">Reference proteome</keyword>
<feature type="compositionally biased region" description="Polar residues" evidence="1">
    <location>
        <begin position="1424"/>
        <end position="1433"/>
    </location>
</feature>
<feature type="compositionally biased region" description="Polar residues" evidence="1">
    <location>
        <begin position="473"/>
        <end position="490"/>
    </location>
</feature>
<feature type="compositionally biased region" description="Low complexity" evidence="1">
    <location>
        <begin position="432"/>
        <end position="449"/>
    </location>
</feature>
<feature type="compositionally biased region" description="Polar residues" evidence="1">
    <location>
        <begin position="1626"/>
        <end position="1657"/>
    </location>
</feature>
<feature type="compositionally biased region" description="Basic residues" evidence="1">
    <location>
        <begin position="526"/>
        <end position="538"/>
    </location>
</feature>
<feature type="compositionally biased region" description="Basic residues" evidence="1">
    <location>
        <begin position="114"/>
        <end position="126"/>
    </location>
</feature>
<feature type="compositionally biased region" description="Polar residues" evidence="1">
    <location>
        <begin position="498"/>
        <end position="514"/>
    </location>
</feature>
<dbReference type="Proteomes" id="UP000694888">
    <property type="component" value="Unplaced"/>
</dbReference>
<feature type="compositionally biased region" description="Basic and acidic residues" evidence="1">
    <location>
        <begin position="547"/>
        <end position="556"/>
    </location>
</feature>
<proteinExistence type="predicted"/>
<evidence type="ECO:0000313" key="2">
    <source>
        <dbReference type="Proteomes" id="UP000694888"/>
    </source>
</evidence>
<feature type="compositionally biased region" description="Basic and acidic residues" evidence="1">
    <location>
        <begin position="1056"/>
        <end position="1079"/>
    </location>
</feature>
<feature type="region of interest" description="Disordered" evidence="1">
    <location>
        <begin position="782"/>
        <end position="825"/>
    </location>
</feature>
<feature type="compositionally biased region" description="Basic and acidic residues" evidence="1">
    <location>
        <begin position="1199"/>
        <end position="1213"/>
    </location>
</feature>
<feature type="compositionally biased region" description="Polar residues" evidence="1">
    <location>
        <begin position="682"/>
        <end position="697"/>
    </location>
</feature>
<feature type="compositionally biased region" description="Basic and acidic residues" evidence="1">
    <location>
        <begin position="1294"/>
        <end position="1309"/>
    </location>
</feature>
<feature type="compositionally biased region" description="Polar residues" evidence="1">
    <location>
        <begin position="786"/>
        <end position="807"/>
    </location>
</feature>
<feature type="compositionally biased region" description="Low complexity" evidence="1">
    <location>
        <begin position="747"/>
        <end position="762"/>
    </location>
</feature>
<feature type="region of interest" description="Disordered" evidence="1">
    <location>
        <begin position="370"/>
        <end position="715"/>
    </location>
</feature>
<protein>
    <submittedName>
        <fullName evidence="3">Uncharacterized protein LOC101861740</fullName>
    </submittedName>
</protein>
<feature type="compositionally biased region" description="Basic and acidic residues" evidence="1">
    <location>
        <begin position="1228"/>
        <end position="1241"/>
    </location>
</feature>
<feature type="compositionally biased region" description="Polar residues" evidence="1">
    <location>
        <begin position="1115"/>
        <end position="1125"/>
    </location>
</feature>
<feature type="compositionally biased region" description="Polar residues" evidence="1">
    <location>
        <begin position="450"/>
        <end position="464"/>
    </location>
</feature>
<dbReference type="RefSeq" id="XP_005101649.1">
    <property type="nucleotide sequence ID" value="XM_005101592.1"/>
</dbReference>
<feature type="compositionally biased region" description="Basic and acidic residues" evidence="1">
    <location>
        <begin position="582"/>
        <end position="606"/>
    </location>
</feature>
<feature type="compositionally biased region" description="Basic and acidic residues" evidence="1">
    <location>
        <begin position="1602"/>
        <end position="1625"/>
    </location>
</feature>
<feature type="compositionally biased region" description="Basic and acidic residues" evidence="1">
    <location>
        <begin position="1546"/>
        <end position="1567"/>
    </location>
</feature>
<feature type="region of interest" description="Disordered" evidence="1">
    <location>
        <begin position="223"/>
        <end position="242"/>
    </location>
</feature>
<feature type="region of interest" description="Disordered" evidence="1">
    <location>
        <begin position="1"/>
        <end position="36"/>
    </location>
</feature>
<evidence type="ECO:0000313" key="3">
    <source>
        <dbReference type="RefSeq" id="XP_005101649.1"/>
    </source>
</evidence>
<feature type="region of interest" description="Disordered" evidence="1">
    <location>
        <begin position="1520"/>
        <end position="1707"/>
    </location>
</feature>
<feature type="compositionally biased region" description="Basic and acidic residues" evidence="1">
    <location>
        <begin position="400"/>
        <end position="429"/>
    </location>
</feature>
<name>A0ABM0JUA4_APLCA</name>
<feature type="compositionally biased region" description="Basic and acidic residues" evidence="1">
    <location>
        <begin position="1155"/>
        <end position="1164"/>
    </location>
</feature>
<accession>A0ABM0JUA4</accession>
<feature type="compositionally biased region" description="Basic and acidic residues" evidence="1">
    <location>
        <begin position="618"/>
        <end position="634"/>
    </location>
</feature>
<feature type="compositionally biased region" description="Basic and acidic residues" evidence="1">
    <location>
        <begin position="1376"/>
        <end position="1420"/>
    </location>
</feature>
<feature type="region of interest" description="Disordered" evidence="1">
    <location>
        <begin position="995"/>
        <end position="1487"/>
    </location>
</feature>